<feature type="region of interest" description="Disordered" evidence="1">
    <location>
        <begin position="14"/>
        <end position="52"/>
    </location>
</feature>
<dbReference type="Proteomes" id="UP000288805">
    <property type="component" value="Unassembled WGS sequence"/>
</dbReference>
<reference evidence="2 3" key="1">
    <citation type="journal article" date="2018" name="PLoS Genet.">
        <title>Population sequencing reveals clonal diversity and ancestral inbreeding in the grapevine cultivar Chardonnay.</title>
        <authorList>
            <person name="Roach M.J."/>
            <person name="Johnson D.L."/>
            <person name="Bohlmann J."/>
            <person name="van Vuuren H.J."/>
            <person name="Jones S.J."/>
            <person name="Pretorius I.S."/>
            <person name="Schmidt S.A."/>
            <person name="Borneman A.R."/>
        </authorList>
    </citation>
    <scope>NUCLEOTIDE SEQUENCE [LARGE SCALE GENOMIC DNA]</scope>
    <source>
        <strain evidence="3">cv. Chardonnay</strain>
        <tissue evidence="2">Leaf</tissue>
    </source>
</reference>
<gene>
    <name evidence="2" type="ORF">CK203_075572</name>
</gene>
<accession>A0A438DTF2</accession>
<proteinExistence type="predicted"/>
<evidence type="ECO:0000313" key="2">
    <source>
        <dbReference type="EMBL" id="RVW38538.1"/>
    </source>
</evidence>
<feature type="compositionally biased region" description="Basic residues" evidence="1">
    <location>
        <begin position="22"/>
        <end position="44"/>
    </location>
</feature>
<dbReference type="PANTHER" id="PTHR34660:SF7">
    <property type="entry name" value="DNA LIGASE-LIKE PROTEIN"/>
    <property type="match status" value="1"/>
</dbReference>
<evidence type="ECO:0000256" key="1">
    <source>
        <dbReference type="SAM" id="MobiDB-lite"/>
    </source>
</evidence>
<organism evidence="2 3">
    <name type="scientific">Vitis vinifera</name>
    <name type="common">Grape</name>
    <dbReference type="NCBI Taxonomy" id="29760"/>
    <lineage>
        <taxon>Eukaryota</taxon>
        <taxon>Viridiplantae</taxon>
        <taxon>Streptophyta</taxon>
        <taxon>Embryophyta</taxon>
        <taxon>Tracheophyta</taxon>
        <taxon>Spermatophyta</taxon>
        <taxon>Magnoliopsida</taxon>
        <taxon>eudicotyledons</taxon>
        <taxon>Gunneridae</taxon>
        <taxon>Pentapetalae</taxon>
        <taxon>rosids</taxon>
        <taxon>Vitales</taxon>
        <taxon>Vitaceae</taxon>
        <taxon>Viteae</taxon>
        <taxon>Vitis</taxon>
    </lineage>
</organism>
<comment type="caution">
    <text evidence="2">The sequence shown here is derived from an EMBL/GenBank/DDBJ whole genome shotgun (WGS) entry which is preliminary data.</text>
</comment>
<dbReference type="AlphaFoldDB" id="A0A438DTF2"/>
<name>A0A438DTF2_VITVI</name>
<dbReference type="PANTHER" id="PTHR34660">
    <property type="entry name" value="MYB-LIKE PROTEIN X"/>
    <property type="match status" value="1"/>
</dbReference>
<sequence length="330" mass="39096">MIFYPCPSKVKREWAAAEKERKKEKRKQRKKKKEKTREKRKIKKKEQSSDKRNWSGWNAIDWEKSDHQKKREYEPQKLENFNLSEELEQHIVSEGLGHSFYNGENFNRRKPCSFPCCCHKLHDDGYHVYSFSLKLAAIFRSFFFFLLIFLRMIKSCLFVIVPGNIIWTEFLPQKHMDPKVQTTPNRMEKFEMDATPDKVHIFPTSGLCEYVAQGMDPRPGWMLCHSASQRATNEGATETVPMTCITENHSLHESQLRELLENWVPDPQLSEHTEFDDQEWLFETRSVQKNTTEWSKPISDDLRHGSSTLYPYARYLPKADLYALPFTIIF</sequence>
<evidence type="ECO:0000313" key="3">
    <source>
        <dbReference type="Proteomes" id="UP000288805"/>
    </source>
</evidence>
<protein>
    <submittedName>
        <fullName evidence="2">Uncharacterized protein</fullName>
    </submittedName>
</protein>
<dbReference type="EMBL" id="QGNW01001504">
    <property type="protein sequence ID" value="RVW38538.1"/>
    <property type="molecule type" value="Genomic_DNA"/>
</dbReference>